<organism evidence="1">
    <name type="scientific">Anguilla anguilla</name>
    <name type="common">European freshwater eel</name>
    <name type="synonym">Muraena anguilla</name>
    <dbReference type="NCBI Taxonomy" id="7936"/>
    <lineage>
        <taxon>Eukaryota</taxon>
        <taxon>Metazoa</taxon>
        <taxon>Chordata</taxon>
        <taxon>Craniata</taxon>
        <taxon>Vertebrata</taxon>
        <taxon>Euteleostomi</taxon>
        <taxon>Actinopterygii</taxon>
        <taxon>Neopterygii</taxon>
        <taxon>Teleostei</taxon>
        <taxon>Anguilliformes</taxon>
        <taxon>Anguillidae</taxon>
        <taxon>Anguilla</taxon>
    </lineage>
</organism>
<accession>A0A0E9PFB8</accession>
<evidence type="ECO:0000313" key="1">
    <source>
        <dbReference type="EMBL" id="JAH02558.1"/>
    </source>
</evidence>
<dbReference type="EMBL" id="GBXM01106019">
    <property type="protein sequence ID" value="JAH02558.1"/>
    <property type="molecule type" value="Transcribed_RNA"/>
</dbReference>
<name>A0A0E9PFB8_ANGAN</name>
<reference evidence="1" key="1">
    <citation type="submission" date="2014-11" db="EMBL/GenBank/DDBJ databases">
        <authorList>
            <person name="Amaro Gonzalez C."/>
        </authorList>
    </citation>
    <scope>NUCLEOTIDE SEQUENCE</scope>
</reference>
<sequence length="56" mass="6860">MLKALIEIQIPHTQLWKKKVLPSTIYGLDVRHQKEELECMKQSEYFCENNKYREMF</sequence>
<proteinExistence type="predicted"/>
<protein>
    <submittedName>
        <fullName evidence="1">Uncharacterized protein</fullName>
    </submittedName>
</protein>
<dbReference type="AlphaFoldDB" id="A0A0E9PFB8"/>
<reference evidence="1" key="2">
    <citation type="journal article" date="2015" name="Fish Shellfish Immunol.">
        <title>Early steps in the European eel (Anguilla anguilla)-Vibrio vulnificus interaction in the gills: Role of the RtxA13 toxin.</title>
        <authorList>
            <person name="Callol A."/>
            <person name="Pajuelo D."/>
            <person name="Ebbesson L."/>
            <person name="Teles M."/>
            <person name="MacKenzie S."/>
            <person name="Amaro C."/>
        </authorList>
    </citation>
    <scope>NUCLEOTIDE SEQUENCE</scope>
</reference>